<dbReference type="NCBIfam" id="TIGR00771">
    <property type="entry name" value="DcuC"/>
    <property type="match status" value="1"/>
</dbReference>
<feature type="transmembrane region" description="Helical" evidence="8">
    <location>
        <begin position="198"/>
        <end position="217"/>
    </location>
</feature>
<sequence>MNGLGLVISILFIAVTAYLLVKKFNPQAVLLFAGILMIIVASLLNYKVNPVAQPTGIFAFDLFKRLQESLSDKTANVGLMIMTIGGFLAYMKAIGASDALVHVAVKPLGIFKKYPYLAASIVIPIGQVLFICTPSATGLGLLLVASFFPILISLGVSRISAVAVISACTVFDMGPASANTARASQLLDMHNVEYFIKYQLPLVIPMTTLLMIIYFFVNKHYDQKLPKEQHADYNPDEIVLKTPLIYAVLPIFPLLLLILFSPIINIFTKPVHLDTTTAMLISLAVTMIMEIVRLRNVKEVFASLKIFWEGMGKVFASVVTLIVCAEIFANGLISLGFIDSLTNISMSLGLGIVGIGILMTIIIFLASVLMGSGNASFFSFSPLVPGIAAKFNTSAAGIILPMQLSSSMGRAVSPIAGVIVGIAKIADVQPMDLAKRNAIPMSVGLLFMLVFHYFI</sequence>
<dbReference type="GO" id="GO:0015556">
    <property type="term" value="F:C4-dicarboxylate transmembrane transporter activity"/>
    <property type="evidence" value="ECO:0007669"/>
    <property type="project" value="InterPro"/>
</dbReference>
<feature type="transmembrane region" description="Helical" evidence="8">
    <location>
        <begin position="27"/>
        <end position="46"/>
    </location>
</feature>
<keyword evidence="3" id="KW-0813">Transport</keyword>
<feature type="transmembrane region" description="Helical" evidence="8">
    <location>
        <begin position="438"/>
        <end position="454"/>
    </location>
</feature>
<dbReference type="OrthoDB" id="1674075at2"/>
<dbReference type="InterPro" id="IPR004669">
    <property type="entry name" value="C4_dicarb_anaerob_car"/>
</dbReference>
<name>A0A521BJ45_9FLAO</name>
<dbReference type="RefSeq" id="WP_111378186.1">
    <property type="nucleotide sequence ID" value="NZ_CP043612.1"/>
</dbReference>
<gene>
    <name evidence="9" type="ORF">SAMN06265220_1011051</name>
</gene>
<keyword evidence="6 8" id="KW-1133">Transmembrane helix</keyword>
<evidence type="ECO:0000256" key="2">
    <source>
        <dbReference type="ARBA" id="ARBA00005275"/>
    </source>
</evidence>
<dbReference type="Proteomes" id="UP000319267">
    <property type="component" value="Unassembled WGS sequence"/>
</dbReference>
<evidence type="ECO:0000256" key="6">
    <source>
        <dbReference type="ARBA" id="ARBA00022989"/>
    </source>
</evidence>
<dbReference type="Pfam" id="PF03606">
    <property type="entry name" value="DcuC"/>
    <property type="match status" value="1"/>
</dbReference>
<dbReference type="PANTHER" id="PTHR42002:SF2">
    <property type="entry name" value="ANAEROBIC C4-DICARBOXYLATE TRANSPORTER DCUC-RELATED"/>
    <property type="match status" value="1"/>
</dbReference>
<dbReference type="NCBIfam" id="NF037994">
    <property type="entry name" value="DcuC_1"/>
    <property type="match status" value="1"/>
</dbReference>
<evidence type="ECO:0000256" key="7">
    <source>
        <dbReference type="ARBA" id="ARBA00023136"/>
    </source>
</evidence>
<feature type="transmembrane region" description="Helical" evidence="8">
    <location>
        <begin position="344"/>
        <end position="371"/>
    </location>
</feature>
<dbReference type="GO" id="GO:0005886">
    <property type="term" value="C:plasma membrane"/>
    <property type="evidence" value="ECO:0007669"/>
    <property type="project" value="UniProtKB-SubCell"/>
</dbReference>
<evidence type="ECO:0000256" key="3">
    <source>
        <dbReference type="ARBA" id="ARBA00022448"/>
    </source>
</evidence>
<evidence type="ECO:0000256" key="8">
    <source>
        <dbReference type="SAM" id="Phobius"/>
    </source>
</evidence>
<evidence type="ECO:0000256" key="4">
    <source>
        <dbReference type="ARBA" id="ARBA00022475"/>
    </source>
</evidence>
<dbReference type="EMBL" id="FXTQ01000001">
    <property type="protein sequence ID" value="SMO47113.1"/>
    <property type="molecule type" value="Genomic_DNA"/>
</dbReference>
<accession>A0A521BJ45</accession>
<evidence type="ECO:0000256" key="5">
    <source>
        <dbReference type="ARBA" id="ARBA00022692"/>
    </source>
</evidence>
<keyword evidence="4" id="KW-1003">Cell membrane</keyword>
<organism evidence="9 10">
    <name type="scientific">Flavobacterium nitrogenifigens</name>
    <dbReference type="NCBI Taxonomy" id="1617283"/>
    <lineage>
        <taxon>Bacteria</taxon>
        <taxon>Pseudomonadati</taxon>
        <taxon>Bacteroidota</taxon>
        <taxon>Flavobacteriia</taxon>
        <taxon>Flavobacteriales</taxon>
        <taxon>Flavobacteriaceae</taxon>
        <taxon>Flavobacterium</taxon>
    </lineage>
</organism>
<reference evidence="9 10" key="1">
    <citation type="submission" date="2017-05" db="EMBL/GenBank/DDBJ databases">
        <authorList>
            <person name="Varghese N."/>
            <person name="Submissions S."/>
        </authorList>
    </citation>
    <scope>NUCLEOTIDE SEQUENCE [LARGE SCALE GENOMIC DNA]</scope>
    <source>
        <strain evidence="9 10">DSM 29982</strain>
    </source>
</reference>
<comment type="subcellular location">
    <subcellularLocation>
        <location evidence="1">Cell membrane</location>
        <topology evidence="1">Multi-pass membrane protein</topology>
    </subcellularLocation>
</comment>
<evidence type="ECO:0000313" key="9">
    <source>
        <dbReference type="EMBL" id="SMO47113.1"/>
    </source>
</evidence>
<feature type="transmembrane region" description="Helical" evidence="8">
    <location>
        <begin position="314"/>
        <end position="338"/>
    </location>
</feature>
<dbReference type="PANTHER" id="PTHR42002">
    <property type="entry name" value="ANAEROBIC C4-DICARBOXYLATE TRANSPORTER DCUC-RELATED"/>
    <property type="match status" value="1"/>
</dbReference>
<comment type="similarity">
    <text evidence="2">Belongs to the DcuC/DcuD transporter (TC 2.A.61) family.</text>
</comment>
<keyword evidence="5 8" id="KW-0812">Transmembrane</keyword>
<dbReference type="AlphaFoldDB" id="A0A521BJ45"/>
<feature type="transmembrane region" description="Helical" evidence="8">
    <location>
        <begin position="74"/>
        <end position="94"/>
    </location>
</feature>
<evidence type="ECO:0000256" key="1">
    <source>
        <dbReference type="ARBA" id="ARBA00004651"/>
    </source>
</evidence>
<feature type="transmembrane region" description="Helical" evidence="8">
    <location>
        <begin position="139"/>
        <end position="165"/>
    </location>
</feature>
<feature type="transmembrane region" description="Helical" evidence="8">
    <location>
        <begin position="276"/>
        <end position="294"/>
    </location>
</feature>
<feature type="transmembrane region" description="Helical" evidence="8">
    <location>
        <begin position="114"/>
        <end position="132"/>
    </location>
</feature>
<evidence type="ECO:0000313" key="10">
    <source>
        <dbReference type="Proteomes" id="UP000319267"/>
    </source>
</evidence>
<protein>
    <submittedName>
        <fullName evidence="9">C4-dicarboxylate transporter, DcuC family</fullName>
    </submittedName>
</protein>
<keyword evidence="10" id="KW-1185">Reference proteome</keyword>
<dbReference type="InterPro" id="IPR018385">
    <property type="entry name" value="C4_dicarb_anaerob_car-like"/>
</dbReference>
<proteinExistence type="inferred from homology"/>
<feature type="transmembrane region" description="Helical" evidence="8">
    <location>
        <begin position="244"/>
        <end position="264"/>
    </location>
</feature>
<keyword evidence="7 8" id="KW-0472">Membrane</keyword>
<feature type="transmembrane region" description="Helical" evidence="8">
    <location>
        <begin position="383"/>
        <end position="402"/>
    </location>
</feature>